<reference evidence="2" key="1">
    <citation type="submission" date="2011-01" db="EMBL/GenBank/DDBJ databases">
        <title>The Genome Sequence of Nematocida parisii strain ERTm3.</title>
        <authorList>
            <consortium name="The Broad Institute Genome Sequencing Platform"/>
            <consortium name="The Broad Institute Genome Sequencing Center for Infectious Disease"/>
            <person name="Cuomo C."/>
            <person name="Troemel E."/>
            <person name="Young S.K."/>
            <person name="Zeng Q."/>
            <person name="Gargeya S."/>
            <person name="Fitzgerald M."/>
            <person name="Haas B."/>
            <person name="Abouelleil A."/>
            <person name="Alvarado L."/>
            <person name="Arachchi H.M."/>
            <person name="Berlin A."/>
            <person name="Chapman S.B."/>
            <person name="Gearin G."/>
            <person name="Goldberg J."/>
            <person name="Griggs A."/>
            <person name="Gujja S."/>
            <person name="Hansen M."/>
            <person name="Heiman D."/>
            <person name="Howarth C."/>
            <person name="Larimer J."/>
            <person name="Lui A."/>
            <person name="MacDonald P.J.P."/>
            <person name="McCowen C."/>
            <person name="Montmayeur A."/>
            <person name="Murphy C."/>
            <person name="Neiman D."/>
            <person name="Pearson M."/>
            <person name="Priest M."/>
            <person name="Roberts A."/>
            <person name="Saif S."/>
            <person name="Shea T."/>
            <person name="Sisk P."/>
            <person name="Stolte C."/>
            <person name="Sykes S."/>
            <person name="Wortman J."/>
            <person name="Nusbaum C."/>
            <person name="Birren B."/>
        </authorList>
    </citation>
    <scope>NUCLEOTIDE SEQUENCE</scope>
    <source>
        <strain evidence="2">ERTm3</strain>
    </source>
</reference>
<name>I3EHL7_NEMP3</name>
<dbReference type="HOGENOM" id="CLU_2831755_0_0_1"/>
<dbReference type="VEuPathDB" id="MicrosporidiaDB:NEQG_01404"/>
<feature type="transmembrane region" description="Helical" evidence="1">
    <location>
        <begin position="20"/>
        <end position="41"/>
    </location>
</feature>
<proteinExistence type="predicted"/>
<evidence type="ECO:0000256" key="1">
    <source>
        <dbReference type="SAM" id="Phobius"/>
    </source>
</evidence>
<protein>
    <submittedName>
        <fullName evidence="2">Uncharacterized protein</fullName>
    </submittedName>
</protein>
<accession>I3EHL7</accession>
<organism evidence="2 3">
    <name type="scientific">Nematocida parisii (strain ERTm3)</name>
    <name type="common">Nematode killer fungus</name>
    <dbReference type="NCBI Taxonomy" id="935791"/>
    <lineage>
        <taxon>Eukaryota</taxon>
        <taxon>Fungi</taxon>
        <taxon>Fungi incertae sedis</taxon>
        <taxon>Microsporidia</taxon>
        <taxon>Nematocida</taxon>
    </lineage>
</organism>
<dbReference type="Proteomes" id="UP000002872">
    <property type="component" value="Unassembled WGS sequence"/>
</dbReference>
<dbReference type="AlphaFoldDB" id="I3EHL7"/>
<sequence length="66" mass="7611">MNENLSCLGMAWHNIKSSKVVFNMLCVCIVPSMSLYILILLSQHMVSLNISKKALDRMYYYIILLV</sequence>
<dbReference type="EMBL" id="GL870878">
    <property type="protein sequence ID" value="EIJ88714.1"/>
    <property type="molecule type" value="Genomic_DNA"/>
</dbReference>
<evidence type="ECO:0000313" key="2">
    <source>
        <dbReference type="EMBL" id="EIJ88714.1"/>
    </source>
</evidence>
<keyword evidence="1" id="KW-1133">Transmembrane helix</keyword>
<keyword evidence="1" id="KW-0472">Membrane</keyword>
<keyword evidence="1" id="KW-0812">Transmembrane</keyword>
<dbReference type="InParanoid" id="I3EHL7"/>
<gene>
    <name evidence="2" type="ORF">NEQG_01404</name>
</gene>
<evidence type="ECO:0000313" key="3">
    <source>
        <dbReference type="Proteomes" id="UP000002872"/>
    </source>
</evidence>
<keyword evidence="3" id="KW-1185">Reference proteome</keyword>